<dbReference type="InterPro" id="IPR012347">
    <property type="entry name" value="Ferritin-like"/>
</dbReference>
<organism evidence="1 2">
    <name type="scientific">Thermococcus litoralis (strain ATCC 51850 / DSM 5473 / JCM 8560 / NS-C)</name>
    <dbReference type="NCBI Taxonomy" id="523849"/>
    <lineage>
        <taxon>Archaea</taxon>
        <taxon>Methanobacteriati</taxon>
        <taxon>Methanobacteriota</taxon>
        <taxon>Thermococci</taxon>
        <taxon>Thermococcales</taxon>
        <taxon>Thermococcaceae</taxon>
        <taxon>Thermococcus</taxon>
    </lineage>
</organism>
<dbReference type="AlphaFoldDB" id="H3ZNT7"/>
<sequence>MSEHNRRLIERAGIDVEKLLELLVKAAAAEFTTYYYYTILRNHATGLEEKPLRR</sequence>
<dbReference type="STRING" id="523849.OCC_12506"/>
<keyword evidence="2" id="KW-1185">Reference proteome</keyword>
<protein>
    <submittedName>
        <fullName evidence="1">Uncharacterized protein</fullName>
    </submittedName>
</protein>
<accession>H3ZNT7</accession>
<dbReference type="Proteomes" id="UP000015502">
    <property type="component" value="Chromosome"/>
</dbReference>
<dbReference type="PaxDb" id="523849-OCC_12506"/>
<name>H3ZNT7_THELN</name>
<evidence type="ECO:0000313" key="1">
    <source>
        <dbReference type="EMBL" id="EHR78396.1"/>
    </source>
</evidence>
<proteinExistence type="predicted"/>
<dbReference type="Gene3D" id="1.20.1260.10">
    <property type="match status" value="1"/>
</dbReference>
<dbReference type="EMBL" id="CP006670">
    <property type="protein sequence ID" value="EHR78396.1"/>
    <property type="molecule type" value="Genomic_DNA"/>
</dbReference>
<evidence type="ECO:0000313" key="2">
    <source>
        <dbReference type="Proteomes" id="UP000015502"/>
    </source>
</evidence>
<dbReference type="HOGENOM" id="CLU_3039257_0_0_2"/>
<reference evidence="1 2" key="1">
    <citation type="journal article" date="2012" name="J. Bacteriol.">
        <title>Genome sequence of the model hyperthermophilic archaeon Thermococcus litoralis NS-C.</title>
        <authorList>
            <person name="Gardner A.F."/>
            <person name="Kumar S."/>
            <person name="Perler F.B."/>
        </authorList>
    </citation>
    <scope>NUCLEOTIDE SEQUENCE [LARGE SCALE GENOMIC DNA]</scope>
    <source>
        <strain evidence="2">ATCC 51850 / DSM 5473 / JCM 8560 / NS-C</strain>
    </source>
</reference>
<dbReference type="KEGG" id="tlt:OCC_12506"/>
<gene>
    <name evidence="1" type="ORF">OCC_12506</name>
</gene>